<dbReference type="HOGENOM" id="CLU_452766_0_0_1"/>
<comment type="caution">
    <text evidence="3">The sequence shown here is derived from an EMBL/GenBank/DDBJ whole genome shotgun (WGS) entry which is preliminary data.</text>
</comment>
<dbReference type="AlphaFoldDB" id="G4TAN4"/>
<feature type="compositionally biased region" description="Basic and acidic residues" evidence="1">
    <location>
        <begin position="386"/>
        <end position="408"/>
    </location>
</feature>
<feature type="transmembrane region" description="Helical" evidence="2">
    <location>
        <begin position="64"/>
        <end position="86"/>
    </location>
</feature>
<feature type="compositionally biased region" description="Low complexity" evidence="1">
    <location>
        <begin position="352"/>
        <end position="366"/>
    </location>
</feature>
<evidence type="ECO:0000256" key="1">
    <source>
        <dbReference type="SAM" id="MobiDB-lite"/>
    </source>
</evidence>
<feature type="region of interest" description="Disordered" evidence="1">
    <location>
        <begin position="312"/>
        <end position="464"/>
    </location>
</feature>
<keyword evidence="2" id="KW-1133">Transmembrane helix</keyword>
<feature type="compositionally biased region" description="Basic and acidic residues" evidence="1">
    <location>
        <begin position="520"/>
        <end position="532"/>
    </location>
</feature>
<feature type="transmembrane region" description="Helical" evidence="2">
    <location>
        <begin position="33"/>
        <end position="52"/>
    </location>
</feature>
<feature type="compositionally biased region" description="Basic and acidic residues" evidence="1">
    <location>
        <begin position="447"/>
        <end position="457"/>
    </location>
</feature>
<evidence type="ECO:0000313" key="3">
    <source>
        <dbReference type="EMBL" id="CCA68394.1"/>
    </source>
</evidence>
<feature type="transmembrane region" description="Helical" evidence="2">
    <location>
        <begin position="261"/>
        <end position="281"/>
    </location>
</feature>
<reference evidence="3 4" key="1">
    <citation type="journal article" date="2011" name="PLoS Pathog.">
        <title>Endophytic Life Strategies Decoded by Genome and Transcriptome Analyses of the Mutualistic Root Symbiont Piriformospora indica.</title>
        <authorList>
            <person name="Zuccaro A."/>
            <person name="Lahrmann U."/>
            <person name="Guldener U."/>
            <person name="Langen G."/>
            <person name="Pfiffi S."/>
            <person name="Biedenkopf D."/>
            <person name="Wong P."/>
            <person name="Samans B."/>
            <person name="Grimm C."/>
            <person name="Basiewicz M."/>
            <person name="Murat C."/>
            <person name="Martin F."/>
            <person name="Kogel K.H."/>
        </authorList>
    </citation>
    <scope>NUCLEOTIDE SEQUENCE [LARGE SCALE GENOMIC DNA]</scope>
    <source>
        <strain evidence="3 4">DSM 11827</strain>
    </source>
</reference>
<keyword evidence="4" id="KW-1185">Reference proteome</keyword>
<dbReference type="Proteomes" id="UP000007148">
    <property type="component" value="Unassembled WGS sequence"/>
</dbReference>
<dbReference type="InParanoid" id="G4TAN4"/>
<evidence type="ECO:0000256" key="2">
    <source>
        <dbReference type="SAM" id="Phobius"/>
    </source>
</evidence>
<feature type="region of interest" description="Disordered" evidence="1">
    <location>
        <begin position="479"/>
        <end position="603"/>
    </location>
</feature>
<protein>
    <submittedName>
        <fullName evidence="3">Uncharacterized protein</fullName>
    </submittedName>
</protein>
<keyword evidence="2" id="KW-0472">Membrane</keyword>
<sequence length="603" mass="66997">MLAGIAASFTVFVATLAQYAYNNITFHHTLITINLSALPTVAFFAGILRLRLQPGVIPMGPKLFATPIMLIQFIACAVSVFLGVGLNSIVGGRNDNSAGRGGSGSWEVAQPQCNNGVALLAIFDPYLPFSRDKSDHLWTESSILGRGTSTGSQWDDAGGTSPHFGRLWNHCILAILVFIRLLVPPRDRQVVHLLLESWLTMTRGTLRAFAHAFHQERRTNKFALFAFFILSNAWVMVLIYANETQIRENKVLAGESQWGSGQILAMLLCIIPLLGCIKIFIQEVGNRNRKWRQMFKRARLHRFFGVRFESNSATSTTPVTPAPGTPRRSLSRGPGESKDLEDGLKSPDSLAKGPGSLKSPKSPKSLNAQTPTSPRDQDGDYFSQKTRPEMASRRLSKRDRYSIKRPEDIVIVSPGEDSGPEDAPGSGYGRRPRLGRESTLVDTPDATIKENKRERTKSVGSIAGHSVRSISGNVKVIVHPDGRMSRVLSRRNSMVGGGEDKVKYREDDDRPRQRRRLSKSRPDSRAASRKSDDDDGGYWSAVDDHESTRGGRLSRRDSAANDETIRRAETVERGRRPSSGSNKNDDPLSKYYWDPQRGWLERK</sequence>
<feature type="compositionally biased region" description="Basic and acidic residues" evidence="1">
    <location>
        <begin position="498"/>
        <end position="511"/>
    </location>
</feature>
<feature type="transmembrane region" description="Helical" evidence="2">
    <location>
        <begin position="222"/>
        <end position="241"/>
    </location>
</feature>
<feature type="compositionally biased region" description="Basic and acidic residues" evidence="1">
    <location>
        <begin position="335"/>
        <end position="345"/>
    </location>
</feature>
<gene>
    <name evidence="3" type="ORF">PIIN_02258</name>
</gene>
<dbReference type="OrthoDB" id="3250813at2759"/>
<evidence type="ECO:0000313" key="4">
    <source>
        <dbReference type="Proteomes" id="UP000007148"/>
    </source>
</evidence>
<keyword evidence="2" id="KW-0812">Transmembrane</keyword>
<accession>G4TAN4</accession>
<dbReference type="EMBL" id="CAFZ01000031">
    <property type="protein sequence ID" value="CCA68394.1"/>
    <property type="molecule type" value="Genomic_DNA"/>
</dbReference>
<feature type="compositionally biased region" description="Basic and acidic residues" evidence="1">
    <location>
        <begin position="542"/>
        <end position="575"/>
    </location>
</feature>
<name>G4TAN4_SERID</name>
<organism evidence="3 4">
    <name type="scientific">Serendipita indica (strain DSM 11827)</name>
    <name type="common">Root endophyte fungus</name>
    <name type="synonym">Piriformospora indica</name>
    <dbReference type="NCBI Taxonomy" id="1109443"/>
    <lineage>
        <taxon>Eukaryota</taxon>
        <taxon>Fungi</taxon>
        <taxon>Dikarya</taxon>
        <taxon>Basidiomycota</taxon>
        <taxon>Agaricomycotina</taxon>
        <taxon>Agaricomycetes</taxon>
        <taxon>Sebacinales</taxon>
        <taxon>Serendipitaceae</taxon>
        <taxon>Serendipita</taxon>
    </lineage>
</organism>
<proteinExistence type="predicted"/>